<dbReference type="SUPFAM" id="SSF160443">
    <property type="entry name" value="SMR domain-like"/>
    <property type="match status" value="1"/>
</dbReference>
<protein>
    <recommendedName>
        <fullName evidence="7">Endonuclease MutS2</fullName>
        <ecNumber evidence="7">3.1.-.-</ecNumber>
    </recommendedName>
    <alternativeName>
        <fullName evidence="7">Ribosome-associated protein quality control-upstream factor</fullName>
        <shortName evidence="7">RQC-upstream factor</shortName>
        <shortName evidence="7">RqcU</shortName>
        <ecNumber evidence="7">3.6.4.-</ecNumber>
    </alternativeName>
</protein>
<dbReference type="InterPro" id="IPR036187">
    <property type="entry name" value="DNA_mismatch_repair_MutS_sf"/>
</dbReference>
<dbReference type="Proteomes" id="UP000006055">
    <property type="component" value="Chromosome"/>
</dbReference>
<evidence type="ECO:0000256" key="6">
    <source>
        <dbReference type="ARBA" id="ARBA00023125"/>
    </source>
</evidence>
<feature type="binding site" evidence="7">
    <location>
        <begin position="343"/>
        <end position="350"/>
    </location>
    <ligand>
        <name>ATP</name>
        <dbReference type="ChEBI" id="CHEBI:30616"/>
    </ligand>
</feature>
<evidence type="ECO:0000313" key="11">
    <source>
        <dbReference type="EMBL" id="AFM25758.1"/>
    </source>
</evidence>
<dbReference type="SMART" id="SM00534">
    <property type="entry name" value="MUTSac"/>
    <property type="match status" value="1"/>
</dbReference>
<dbReference type="HAMAP" id="MF_00092">
    <property type="entry name" value="MutS2"/>
    <property type="match status" value="1"/>
</dbReference>
<dbReference type="GO" id="GO:0019843">
    <property type="term" value="F:rRNA binding"/>
    <property type="evidence" value="ECO:0007669"/>
    <property type="project" value="UniProtKB-UniRule"/>
</dbReference>
<keyword evidence="6 7" id="KW-0238">DNA-binding</keyword>
<dbReference type="GO" id="GO:0045910">
    <property type="term" value="P:negative regulation of DNA recombination"/>
    <property type="evidence" value="ECO:0007669"/>
    <property type="project" value="InterPro"/>
</dbReference>
<comment type="subunit">
    <text evidence="7">Homodimer. Binds to stalled ribosomes, contacting rRNA.</text>
</comment>
<dbReference type="InterPro" id="IPR036063">
    <property type="entry name" value="Smr_dom_sf"/>
</dbReference>
<dbReference type="OrthoDB" id="9808166at2"/>
<comment type="similarity">
    <text evidence="7">Belongs to the DNA mismatch repair MutS family. MutS2 subfamily.</text>
</comment>
<keyword evidence="3 7" id="KW-0378">Hydrolase</keyword>
<dbReference type="Gene3D" id="3.30.1370.110">
    <property type="match status" value="1"/>
</dbReference>
<dbReference type="PATRIC" id="fig|706587.4.peg.3521"/>
<dbReference type="GO" id="GO:0004519">
    <property type="term" value="F:endonuclease activity"/>
    <property type="evidence" value="ECO:0007669"/>
    <property type="project" value="UniProtKB-UniRule"/>
</dbReference>
<dbReference type="KEGG" id="dti:Desti_3096"/>
<dbReference type="HOGENOM" id="CLU_011252_2_1_7"/>
<dbReference type="eggNOG" id="COG1193">
    <property type="taxonomic scope" value="Bacteria"/>
</dbReference>
<dbReference type="InterPro" id="IPR007696">
    <property type="entry name" value="DNA_mismatch_repair_MutS_core"/>
</dbReference>
<dbReference type="GO" id="GO:0005524">
    <property type="term" value="F:ATP binding"/>
    <property type="evidence" value="ECO:0007669"/>
    <property type="project" value="UniProtKB-UniRule"/>
</dbReference>
<dbReference type="InterPro" id="IPR027417">
    <property type="entry name" value="P-loop_NTPase"/>
</dbReference>
<dbReference type="Pfam" id="PF00488">
    <property type="entry name" value="MutS_V"/>
    <property type="match status" value="1"/>
</dbReference>
<keyword evidence="8" id="KW-0175">Coiled coil</keyword>
<dbReference type="SUPFAM" id="SSF48334">
    <property type="entry name" value="DNA repair protein MutS, domain III"/>
    <property type="match status" value="1"/>
</dbReference>
<keyword evidence="2 7" id="KW-0547">Nucleotide-binding</keyword>
<dbReference type="NCBIfam" id="TIGR01069">
    <property type="entry name" value="mutS2"/>
    <property type="match status" value="1"/>
</dbReference>
<dbReference type="Pfam" id="PF01713">
    <property type="entry name" value="Smr"/>
    <property type="match status" value="1"/>
</dbReference>
<dbReference type="SMART" id="SM00533">
    <property type="entry name" value="MUTSd"/>
    <property type="match status" value="1"/>
</dbReference>
<dbReference type="PANTHER" id="PTHR48466">
    <property type="entry name" value="OS10G0509000 PROTEIN-RELATED"/>
    <property type="match status" value="1"/>
</dbReference>
<evidence type="ECO:0000256" key="2">
    <source>
        <dbReference type="ARBA" id="ARBA00022741"/>
    </source>
</evidence>
<evidence type="ECO:0000256" key="9">
    <source>
        <dbReference type="SAM" id="MobiDB-lite"/>
    </source>
</evidence>
<dbReference type="STRING" id="706587.Desti_3096"/>
<dbReference type="PROSITE" id="PS50828">
    <property type="entry name" value="SMR"/>
    <property type="match status" value="1"/>
</dbReference>
<evidence type="ECO:0000313" key="12">
    <source>
        <dbReference type="Proteomes" id="UP000006055"/>
    </source>
</evidence>
<keyword evidence="1 7" id="KW-0699">rRNA-binding</keyword>
<comment type="function">
    <text evidence="7">Endonuclease that is involved in the suppression of homologous recombination and thus may have a key role in the control of bacterial genetic diversity.</text>
</comment>
<dbReference type="PIRSF" id="PIRSF005814">
    <property type="entry name" value="MutS_YshD"/>
    <property type="match status" value="1"/>
</dbReference>
<dbReference type="PANTHER" id="PTHR48466:SF2">
    <property type="entry name" value="OS10G0509000 PROTEIN"/>
    <property type="match status" value="1"/>
</dbReference>
<dbReference type="InterPro" id="IPR045076">
    <property type="entry name" value="MutS"/>
</dbReference>
<dbReference type="AlphaFoldDB" id="I4C867"/>
<evidence type="ECO:0000256" key="7">
    <source>
        <dbReference type="HAMAP-Rule" id="MF_00092"/>
    </source>
</evidence>
<dbReference type="GO" id="GO:0006298">
    <property type="term" value="P:mismatch repair"/>
    <property type="evidence" value="ECO:0007669"/>
    <property type="project" value="InterPro"/>
</dbReference>
<keyword evidence="12" id="KW-1185">Reference proteome</keyword>
<dbReference type="EC" id="3.6.4.-" evidence="7"/>
<proteinExistence type="inferred from homology"/>
<dbReference type="SMART" id="SM00463">
    <property type="entry name" value="SMR"/>
    <property type="match status" value="1"/>
</dbReference>
<evidence type="ECO:0000259" key="10">
    <source>
        <dbReference type="PROSITE" id="PS50828"/>
    </source>
</evidence>
<name>I4C867_DESTA</name>
<comment type="function">
    <text evidence="7">Acts as a ribosome collision sensor, splitting the ribosome into its 2 subunits. Detects stalled/collided 70S ribosomes which it binds and splits by an ATP-hydrolysis driven conformational change. Acts upstream of the ribosome quality control system (RQC), a ribosome-associated complex that mediates the extraction of incompletely synthesized nascent chains from stalled ribosomes and their subsequent degradation. Probably generates substrates for RQC.</text>
</comment>
<dbReference type="InterPro" id="IPR005747">
    <property type="entry name" value="MutS2"/>
</dbReference>
<dbReference type="Gene3D" id="3.40.50.300">
    <property type="entry name" value="P-loop containing nucleotide triphosphate hydrolases"/>
    <property type="match status" value="1"/>
</dbReference>
<dbReference type="GO" id="GO:0072344">
    <property type="term" value="P:rescue of stalled ribosome"/>
    <property type="evidence" value="ECO:0007669"/>
    <property type="project" value="UniProtKB-UniRule"/>
</dbReference>
<dbReference type="EC" id="3.1.-.-" evidence="7"/>
<dbReference type="InterPro" id="IPR000432">
    <property type="entry name" value="DNA_mismatch_repair_MutS_C"/>
</dbReference>
<dbReference type="GO" id="GO:0043023">
    <property type="term" value="F:ribosomal large subunit binding"/>
    <property type="evidence" value="ECO:0007669"/>
    <property type="project" value="UniProtKB-UniRule"/>
</dbReference>
<evidence type="ECO:0000256" key="4">
    <source>
        <dbReference type="ARBA" id="ARBA00022840"/>
    </source>
</evidence>
<dbReference type="SUPFAM" id="SSF52540">
    <property type="entry name" value="P-loop containing nucleoside triphosphate hydrolases"/>
    <property type="match status" value="1"/>
</dbReference>
<organism evidence="11 12">
    <name type="scientific">Desulfomonile tiedjei (strain ATCC 49306 / DSM 6799 / DCB-1)</name>
    <dbReference type="NCBI Taxonomy" id="706587"/>
    <lineage>
        <taxon>Bacteria</taxon>
        <taxon>Pseudomonadati</taxon>
        <taxon>Thermodesulfobacteriota</taxon>
        <taxon>Desulfomonilia</taxon>
        <taxon>Desulfomonilales</taxon>
        <taxon>Desulfomonilaceae</taxon>
        <taxon>Desulfomonile</taxon>
    </lineage>
</organism>
<dbReference type="GO" id="GO:0016887">
    <property type="term" value="F:ATP hydrolysis activity"/>
    <property type="evidence" value="ECO:0007669"/>
    <property type="project" value="InterPro"/>
</dbReference>
<gene>
    <name evidence="7" type="primary">mutS2</name>
    <name evidence="7" type="synonym">rqcU</name>
    <name evidence="11" type="ordered locus">Desti_3096</name>
</gene>
<feature type="coiled-coil region" evidence="8">
    <location>
        <begin position="531"/>
        <end position="601"/>
    </location>
</feature>
<dbReference type="InterPro" id="IPR002625">
    <property type="entry name" value="Smr_dom"/>
</dbReference>
<accession>I4C867</accession>
<keyword evidence="7" id="KW-0255">Endonuclease</keyword>
<dbReference type="RefSeq" id="WP_014810895.1">
    <property type="nucleotide sequence ID" value="NC_018025.1"/>
</dbReference>
<feature type="region of interest" description="Disordered" evidence="9">
    <location>
        <begin position="763"/>
        <end position="782"/>
    </location>
</feature>
<evidence type="ECO:0000256" key="1">
    <source>
        <dbReference type="ARBA" id="ARBA00022730"/>
    </source>
</evidence>
<evidence type="ECO:0000256" key="3">
    <source>
        <dbReference type="ARBA" id="ARBA00022801"/>
    </source>
</evidence>
<evidence type="ECO:0000256" key="5">
    <source>
        <dbReference type="ARBA" id="ARBA00022884"/>
    </source>
</evidence>
<keyword evidence="4 7" id="KW-0067">ATP-binding</keyword>
<dbReference type="GO" id="GO:0030983">
    <property type="term" value="F:mismatched DNA binding"/>
    <property type="evidence" value="ECO:0007669"/>
    <property type="project" value="InterPro"/>
</dbReference>
<reference evidence="12" key="1">
    <citation type="submission" date="2012-06" db="EMBL/GenBank/DDBJ databases">
        <title>Complete sequence of chromosome of Desulfomonile tiedjei DSM 6799.</title>
        <authorList>
            <person name="Lucas S."/>
            <person name="Copeland A."/>
            <person name="Lapidus A."/>
            <person name="Glavina del Rio T."/>
            <person name="Dalin E."/>
            <person name="Tice H."/>
            <person name="Bruce D."/>
            <person name="Goodwin L."/>
            <person name="Pitluck S."/>
            <person name="Peters L."/>
            <person name="Ovchinnikova G."/>
            <person name="Zeytun A."/>
            <person name="Lu M."/>
            <person name="Kyrpides N."/>
            <person name="Mavromatis K."/>
            <person name="Ivanova N."/>
            <person name="Brettin T."/>
            <person name="Detter J.C."/>
            <person name="Han C."/>
            <person name="Larimer F."/>
            <person name="Land M."/>
            <person name="Hauser L."/>
            <person name="Markowitz V."/>
            <person name="Cheng J.-F."/>
            <person name="Hugenholtz P."/>
            <person name="Woyke T."/>
            <person name="Wu D."/>
            <person name="Spring S."/>
            <person name="Schroeder M."/>
            <person name="Brambilla E."/>
            <person name="Klenk H.-P."/>
            <person name="Eisen J.A."/>
        </authorList>
    </citation>
    <scope>NUCLEOTIDE SEQUENCE [LARGE SCALE GENOMIC DNA]</scope>
    <source>
        <strain evidence="12">ATCC 49306 / DSM 6799 / DCB-1</strain>
    </source>
</reference>
<sequence>MYDDSLHDVISESTAALEIPGVLEEVAAYAMSTPGKNEVLSAEPQEDLETVRFYLDFVSELKELISIDGEFHFPGLIPMDRLLVRLDDPSVILDSEEILAISDLLYTIDITLRRLRSLEDRYPLLRDHAEKIVPLNEIRGRILKVLDEQGQVRPDASPGLQEIRNRTRSVRDRIRKRLERTVQDQELSRIVQEDYITLRNDRYVILLRPEFKGLLEGIVHDHSRSGASVYVEPLHVVEFNNQVASLLDEERVEIRRIFQELTGHIRSAREEILQDLAALVWLDAFQARARYAAATKSIPPILVNEGFSILGARHPLLLASLESEVVPMDVVQAPETLATVISGANMGGKTVALKIAGLFPLMVRCGIMVPAREGTRITPFMRIMADIGEEQDIRGRVSSFSGHVLKIKSIFDHVRPGDLVLLDELGGATDPDEGSALAMAILDELIARGARTVVTTHLTHLKAYALSRTDVKNVSVEFHSVTLKPTYKLLYDLPGESHAVVTAERLGLPDRIITAARNYLDRSAGGSSQLLESLRIKLSEIETLRDSLERKGTALQAELDDVRSRREDLIEGLRREAVELMRKAEKEITDLQISLKSGKLKSGREPRQALYNIRQDLQEKLGTPLNREVAPPDVGSRVKIKSLGREGIVKNILDNGRVDVTFGRVTVRADTEDLIVLDSGSGKKSSSKMERIGVDIPFANPQWEVNVIGHRTDDAIPLVDKALNEAVLSGLPSLVIIHGRGTGRLKAAIREYLAQHALVKDFQPGDPQSGGEGVTVVTPISE</sequence>
<dbReference type="EMBL" id="CP003360">
    <property type="protein sequence ID" value="AFM25758.1"/>
    <property type="molecule type" value="Genomic_DNA"/>
</dbReference>
<keyword evidence="7" id="KW-0540">Nuclease</keyword>
<feature type="domain" description="Smr" evidence="10">
    <location>
        <begin position="705"/>
        <end position="780"/>
    </location>
</feature>
<keyword evidence="5 7" id="KW-0694">RNA-binding</keyword>
<dbReference type="GO" id="GO:0140664">
    <property type="term" value="F:ATP-dependent DNA damage sensor activity"/>
    <property type="evidence" value="ECO:0007669"/>
    <property type="project" value="InterPro"/>
</dbReference>
<evidence type="ECO:0000256" key="8">
    <source>
        <dbReference type="SAM" id="Coils"/>
    </source>
</evidence>